<gene>
    <name evidence="1" type="ORF">PS712_01213</name>
</gene>
<protein>
    <submittedName>
        <fullName evidence="1">Uncharacterized protein</fullName>
    </submittedName>
</protein>
<sequence length="228" mass="25187">MGRGQGLGIDQAFLPLGDRRLRSHADEHGRARVTVLARRANEFWLRRFTHQHRLAVTLALGPQPLIKAHRLQGHHRRAPIGRGIGHTVSADALHISQRHGGVVRAKIHVHLAAIVTLRKHCVVADFIGPATLRRRPARAAATAIGLDIPERGQRWLRMRGLRHRADDPDQRGEGVMVFGGDLGQHTVGRIHENQGVGAALAFVHQQGLRQQRNQGALAMAHDADGFIR</sequence>
<dbReference type="AlphaFoldDB" id="A0A5E7AT13"/>
<reference evidence="1 2" key="1">
    <citation type="submission" date="2019-09" db="EMBL/GenBank/DDBJ databases">
        <authorList>
            <person name="Chandra G."/>
            <person name="Truman W A."/>
        </authorList>
    </citation>
    <scope>NUCLEOTIDE SEQUENCE [LARGE SCALE GENOMIC DNA]</scope>
    <source>
        <strain evidence="1">PS712</strain>
    </source>
</reference>
<dbReference type="Proteomes" id="UP000326018">
    <property type="component" value="Unassembled WGS sequence"/>
</dbReference>
<evidence type="ECO:0000313" key="1">
    <source>
        <dbReference type="EMBL" id="VVN82528.1"/>
    </source>
</evidence>
<accession>A0A5E7AT13</accession>
<evidence type="ECO:0000313" key="2">
    <source>
        <dbReference type="Proteomes" id="UP000326018"/>
    </source>
</evidence>
<organism evidence="1 2">
    <name type="scientific">Pseudomonas fluorescens</name>
    <dbReference type="NCBI Taxonomy" id="294"/>
    <lineage>
        <taxon>Bacteria</taxon>
        <taxon>Pseudomonadati</taxon>
        <taxon>Pseudomonadota</taxon>
        <taxon>Gammaproteobacteria</taxon>
        <taxon>Pseudomonadales</taxon>
        <taxon>Pseudomonadaceae</taxon>
        <taxon>Pseudomonas</taxon>
    </lineage>
</organism>
<dbReference type="EMBL" id="CABVIB010000005">
    <property type="protein sequence ID" value="VVN82528.1"/>
    <property type="molecule type" value="Genomic_DNA"/>
</dbReference>
<proteinExistence type="predicted"/>
<name>A0A5E7AT13_PSEFL</name>